<comment type="caution">
    <text evidence="2">The sequence shown here is derived from an EMBL/GenBank/DDBJ whole genome shotgun (WGS) entry which is preliminary data.</text>
</comment>
<dbReference type="EMBL" id="CABITT030000003">
    <property type="protein sequence ID" value="VVA99661.1"/>
    <property type="molecule type" value="Genomic_DNA"/>
</dbReference>
<feature type="region of interest" description="Disordered" evidence="1">
    <location>
        <begin position="1"/>
        <end position="81"/>
    </location>
</feature>
<reference evidence="2" key="1">
    <citation type="submission" date="2019-07" db="EMBL/GenBank/DDBJ databases">
        <authorList>
            <person name="Dittberner H."/>
        </authorList>
    </citation>
    <scope>NUCLEOTIDE SEQUENCE [LARGE SCALE GENOMIC DNA]</scope>
</reference>
<dbReference type="OrthoDB" id="1083179at2759"/>
<evidence type="ECO:0000256" key="1">
    <source>
        <dbReference type="SAM" id="MobiDB-lite"/>
    </source>
</evidence>
<evidence type="ECO:0000313" key="3">
    <source>
        <dbReference type="Proteomes" id="UP000489600"/>
    </source>
</evidence>
<sequence>MSGIGDTENLTGQGENEVNHNENKAVTDAVVISDESDAEHDDNPVRECNKSPQLSVDRNQEEECKNETNSSKENQATGEIFTPRSFQIIGLTGRNRKVPGRSLTSLRNV</sequence>
<feature type="compositionally biased region" description="Polar residues" evidence="1">
    <location>
        <begin position="67"/>
        <end position="77"/>
    </location>
</feature>
<protein>
    <submittedName>
        <fullName evidence="2">Uncharacterized protein</fullName>
    </submittedName>
</protein>
<dbReference type="Proteomes" id="UP000489600">
    <property type="component" value="Unassembled WGS sequence"/>
</dbReference>
<gene>
    <name evidence="2" type="ORF">ANE_LOCUS10106</name>
</gene>
<evidence type="ECO:0000313" key="2">
    <source>
        <dbReference type="EMBL" id="VVA99661.1"/>
    </source>
</evidence>
<accession>A0A565BED4</accession>
<name>A0A565BED4_9BRAS</name>
<dbReference type="AlphaFoldDB" id="A0A565BED4"/>
<organism evidence="2 3">
    <name type="scientific">Arabis nemorensis</name>
    <dbReference type="NCBI Taxonomy" id="586526"/>
    <lineage>
        <taxon>Eukaryota</taxon>
        <taxon>Viridiplantae</taxon>
        <taxon>Streptophyta</taxon>
        <taxon>Embryophyta</taxon>
        <taxon>Tracheophyta</taxon>
        <taxon>Spermatophyta</taxon>
        <taxon>Magnoliopsida</taxon>
        <taxon>eudicotyledons</taxon>
        <taxon>Gunneridae</taxon>
        <taxon>Pentapetalae</taxon>
        <taxon>rosids</taxon>
        <taxon>malvids</taxon>
        <taxon>Brassicales</taxon>
        <taxon>Brassicaceae</taxon>
        <taxon>Arabideae</taxon>
        <taxon>Arabis</taxon>
    </lineage>
</organism>
<keyword evidence="3" id="KW-1185">Reference proteome</keyword>
<proteinExistence type="predicted"/>